<name>A0A443QS66_9ACAR</name>
<accession>A0A443QS66</accession>
<reference evidence="8 9" key="1">
    <citation type="journal article" date="2018" name="Gigascience">
        <title>Genomes of trombidid mites reveal novel predicted allergens and laterally-transferred genes associated with secondary metabolism.</title>
        <authorList>
            <person name="Dong X."/>
            <person name="Chaisiri K."/>
            <person name="Xia D."/>
            <person name="Armstrong S.D."/>
            <person name="Fang Y."/>
            <person name="Donnelly M.J."/>
            <person name="Kadowaki T."/>
            <person name="McGarry J.W."/>
            <person name="Darby A.C."/>
            <person name="Makepeace B.L."/>
        </authorList>
    </citation>
    <scope>NUCLEOTIDE SEQUENCE [LARGE SCALE GENOMIC DNA]</scope>
    <source>
        <strain evidence="8">UoL-WK</strain>
    </source>
</reference>
<keyword evidence="5" id="KW-0175">Coiled coil</keyword>
<comment type="subcellular location">
    <subcellularLocation>
        <location evidence="1">Nucleus</location>
    </subcellularLocation>
</comment>
<proteinExistence type="inferred from homology"/>
<evidence type="ECO:0000256" key="1">
    <source>
        <dbReference type="ARBA" id="ARBA00004123"/>
    </source>
</evidence>
<feature type="region of interest" description="Disordered" evidence="6">
    <location>
        <begin position="292"/>
        <end position="311"/>
    </location>
</feature>
<dbReference type="STRING" id="1965070.A0A443QS66"/>
<protein>
    <submittedName>
        <fullName evidence="8">Something about silencing protein 10-like protein</fullName>
    </submittedName>
</protein>
<dbReference type="OrthoDB" id="1924577at2759"/>
<dbReference type="PANTHER" id="PTHR13237:SF8">
    <property type="entry name" value="SOMETHING ABOUT SILENCING PROTEIN 10"/>
    <property type="match status" value="1"/>
</dbReference>
<comment type="caution">
    <text evidence="8">The sequence shown here is derived from an EMBL/GenBank/DDBJ whole genome shotgun (WGS) entry which is preliminary data.</text>
</comment>
<dbReference type="Pfam" id="PF09368">
    <property type="entry name" value="Sas10"/>
    <property type="match status" value="1"/>
</dbReference>
<evidence type="ECO:0000256" key="5">
    <source>
        <dbReference type="SAM" id="Coils"/>
    </source>
</evidence>
<dbReference type="Proteomes" id="UP000285301">
    <property type="component" value="Unassembled WGS sequence"/>
</dbReference>
<feature type="domain" description="Sas10 C-terminal" evidence="7">
    <location>
        <begin position="280"/>
        <end position="351"/>
    </location>
</feature>
<sequence>MHLDIPSAEAWGKKKGIYYNTDYIDKDFRKYSQEDEEMALAEEEEALQTQNRILSEINDTDLGFELYEKSDEKETELDTIQKLEVNLSTLSTREKLKLLQKTSPELIPLIEDFKKYLSEIKNIEPILKLSTHEEFKDIKNSTGFELLEIKFNLILRYAMNISFYMVLRCKSANVKNHPIINRLLMYKKLLQEIEKIETESKIHRELKEIEKKLSNGEKLKFGKRDRNADTPKKRVSITKPSAEEAIPLKKVKFNDQIITNEIEEEEELENEEELDADVATKRGITYEMAKNKGLTPKKKKKARNPRVKHREKYRKAIIRRKGQVRQPRKEIRKYSGEISGIRSTVVKSVKFK</sequence>
<keyword evidence="4" id="KW-0539">Nucleus</keyword>
<feature type="compositionally biased region" description="Basic residues" evidence="6">
    <location>
        <begin position="295"/>
        <end position="311"/>
    </location>
</feature>
<evidence type="ECO:0000313" key="9">
    <source>
        <dbReference type="Proteomes" id="UP000285301"/>
    </source>
</evidence>
<evidence type="ECO:0000259" key="7">
    <source>
        <dbReference type="Pfam" id="PF09368"/>
    </source>
</evidence>
<keyword evidence="3" id="KW-0597">Phosphoprotein</keyword>
<organism evidence="8 9">
    <name type="scientific">Dinothrombium tinctorium</name>
    <dbReference type="NCBI Taxonomy" id="1965070"/>
    <lineage>
        <taxon>Eukaryota</taxon>
        <taxon>Metazoa</taxon>
        <taxon>Ecdysozoa</taxon>
        <taxon>Arthropoda</taxon>
        <taxon>Chelicerata</taxon>
        <taxon>Arachnida</taxon>
        <taxon>Acari</taxon>
        <taxon>Acariformes</taxon>
        <taxon>Trombidiformes</taxon>
        <taxon>Prostigmata</taxon>
        <taxon>Anystina</taxon>
        <taxon>Parasitengona</taxon>
        <taxon>Trombidioidea</taxon>
        <taxon>Trombidiidae</taxon>
        <taxon>Dinothrombium</taxon>
    </lineage>
</organism>
<dbReference type="InterPro" id="IPR018972">
    <property type="entry name" value="Sas10_C_dom"/>
</dbReference>
<evidence type="ECO:0000256" key="3">
    <source>
        <dbReference type="ARBA" id="ARBA00022553"/>
    </source>
</evidence>
<dbReference type="EMBL" id="NCKU01004486">
    <property type="protein sequence ID" value="RWS05869.1"/>
    <property type="molecule type" value="Genomic_DNA"/>
</dbReference>
<dbReference type="Pfam" id="PF04000">
    <property type="entry name" value="Sas10_Utp3"/>
    <property type="match status" value="1"/>
</dbReference>
<gene>
    <name evidence="8" type="ORF">B4U79_05395</name>
</gene>
<dbReference type="PANTHER" id="PTHR13237">
    <property type="entry name" value="SOMETHING ABOUT SILENCING PROTEIN 10-RELATED"/>
    <property type="match status" value="1"/>
</dbReference>
<evidence type="ECO:0000256" key="4">
    <source>
        <dbReference type="ARBA" id="ARBA00023242"/>
    </source>
</evidence>
<evidence type="ECO:0000256" key="2">
    <source>
        <dbReference type="ARBA" id="ARBA00010979"/>
    </source>
</evidence>
<evidence type="ECO:0000256" key="6">
    <source>
        <dbReference type="SAM" id="MobiDB-lite"/>
    </source>
</evidence>
<dbReference type="GO" id="GO:0000462">
    <property type="term" value="P:maturation of SSU-rRNA from tricistronic rRNA transcript (SSU-rRNA, 5.8S rRNA, LSU-rRNA)"/>
    <property type="evidence" value="ECO:0007669"/>
    <property type="project" value="TreeGrafter"/>
</dbReference>
<evidence type="ECO:0000313" key="8">
    <source>
        <dbReference type="EMBL" id="RWS05869.1"/>
    </source>
</evidence>
<feature type="coiled-coil region" evidence="5">
    <location>
        <begin position="254"/>
        <end position="282"/>
    </location>
</feature>
<dbReference type="GO" id="GO:0032040">
    <property type="term" value="C:small-subunit processome"/>
    <property type="evidence" value="ECO:0007669"/>
    <property type="project" value="TreeGrafter"/>
</dbReference>
<comment type="similarity">
    <text evidence="2">Belongs to the SAS10 family.</text>
</comment>
<dbReference type="AlphaFoldDB" id="A0A443QS66"/>
<dbReference type="InterPro" id="IPR007146">
    <property type="entry name" value="Sas10/Utp3/C1D"/>
</dbReference>
<keyword evidence="9" id="KW-1185">Reference proteome</keyword>